<evidence type="ECO:0000313" key="2">
    <source>
        <dbReference type="EMBL" id="GGC07650.1"/>
    </source>
</evidence>
<dbReference type="Gene3D" id="1.10.1200.10">
    <property type="entry name" value="ACP-like"/>
    <property type="match status" value="1"/>
</dbReference>
<feature type="domain" description="Carrier" evidence="1">
    <location>
        <begin position="7"/>
        <end position="70"/>
    </location>
</feature>
<reference evidence="3" key="1">
    <citation type="journal article" date="2019" name="Int. J. Syst. Evol. Microbiol.">
        <title>The Global Catalogue of Microorganisms (GCM) 10K type strain sequencing project: providing services to taxonomists for standard genome sequencing and annotation.</title>
        <authorList>
            <consortium name="The Broad Institute Genomics Platform"/>
            <consortium name="The Broad Institute Genome Sequencing Center for Infectious Disease"/>
            <person name="Wu L."/>
            <person name="Ma J."/>
        </authorList>
    </citation>
    <scope>NUCLEOTIDE SEQUENCE [LARGE SCALE GENOMIC DNA]</scope>
    <source>
        <strain evidence="3">CGMCC 1.15341</strain>
    </source>
</reference>
<evidence type="ECO:0000259" key="1">
    <source>
        <dbReference type="Pfam" id="PF00550"/>
    </source>
</evidence>
<comment type="caution">
    <text evidence="2">The sequence shown here is derived from an EMBL/GenBank/DDBJ whole genome shotgun (WGS) entry which is preliminary data.</text>
</comment>
<name>A0ABQ1KRI0_9GAMM</name>
<dbReference type="RefSeq" id="WP_188751147.1">
    <property type="nucleotide sequence ID" value="NZ_BMIJ01000008.1"/>
</dbReference>
<dbReference type="InterPro" id="IPR036736">
    <property type="entry name" value="ACP-like_sf"/>
</dbReference>
<evidence type="ECO:0000313" key="3">
    <source>
        <dbReference type="Proteomes" id="UP000629025"/>
    </source>
</evidence>
<protein>
    <submittedName>
        <fullName evidence="2">Acyl carrier protein</fullName>
    </submittedName>
</protein>
<gene>
    <name evidence="2" type="ORF">GCM10011352_37420</name>
</gene>
<dbReference type="InterPro" id="IPR009081">
    <property type="entry name" value="PP-bd_ACP"/>
</dbReference>
<keyword evidence="3" id="KW-1185">Reference proteome</keyword>
<dbReference type="SUPFAM" id="SSF47336">
    <property type="entry name" value="ACP-like"/>
    <property type="match status" value="1"/>
</dbReference>
<accession>A0ABQ1KRI0</accession>
<sequence length="80" mass="9123">MTSNIALYEVFSTALNIPLEEVHEDLKYNSIPQWDSVAHMTLIAALEDRFDVMLDTDDIIDMNSVSKAVEILSRYGIDFQ</sequence>
<organism evidence="2 3">
    <name type="scientific">Marinobacterium zhoushanense</name>
    <dbReference type="NCBI Taxonomy" id="1679163"/>
    <lineage>
        <taxon>Bacteria</taxon>
        <taxon>Pseudomonadati</taxon>
        <taxon>Pseudomonadota</taxon>
        <taxon>Gammaproteobacteria</taxon>
        <taxon>Oceanospirillales</taxon>
        <taxon>Oceanospirillaceae</taxon>
        <taxon>Marinobacterium</taxon>
    </lineage>
</organism>
<dbReference type="Pfam" id="PF00550">
    <property type="entry name" value="PP-binding"/>
    <property type="match status" value="1"/>
</dbReference>
<dbReference type="EMBL" id="BMIJ01000008">
    <property type="protein sequence ID" value="GGC07650.1"/>
    <property type="molecule type" value="Genomic_DNA"/>
</dbReference>
<dbReference type="Proteomes" id="UP000629025">
    <property type="component" value="Unassembled WGS sequence"/>
</dbReference>
<proteinExistence type="predicted"/>